<reference evidence="2" key="1">
    <citation type="journal article" date="2021" name="Cell">
        <title>Tracing the genetic footprints of vertebrate landing in non-teleost ray-finned fishes.</title>
        <authorList>
            <person name="Bi X."/>
            <person name="Wang K."/>
            <person name="Yang L."/>
            <person name="Pan H."/>
            <person name="Jiang H."/>
            <person name="Wei Q."/>
            <person name="Fang M."/>
            <person name="Yu H."/>
            <person name="Zhu C."/>
            <person name="Cai Y."/>
            <person name="He Y."/>
            <person name="Gan X."/>
            <person name="Zeng H."/>
            <person name="Yu D."/>
            <person name="Zhu Y."/>
            <person name="Jiang H."/>
            <person name="Qiu Q."/>
            <person name="Yang H."/>
            <person name="Zhang Y.E."/>
            <person name="Wang W."/>
            <person name="Zhu M."/>
            <person name="He S."/>
            <person name="Zhang G."/>
        </authorList>
    </citation>
    <scope>NUCLEOTIDE SEQUENCE</scope>
    <source>
        <strain evidence="2">Bchr_001</strain>
    </source>
</reference>
<evidence type="ECO:0000259" key="1">
    <source>
        <dbReference type="PROSITE" id="PS50041"/>
    </source>
</evidence>
<evidence type="ECO:0000313" key="3">
    <source>
        <dbReference type="Proteomes" id="UP001166052"/>
    </source>
</evidence>
<feature type="non-terminal residue" evidence="2">
    <location>
        <position position="1"/>
    </location>
</feature>
<dbReference type="Proteomes" id="UP001166052">
    <property type="component" value="Unassembled WGS sequence"/>
</dbReference>
<dbReference type="InterPro" id="IPR050111">
    <property type="entry name" value="C-type_lectin/snaclec_domain"/>
</dbReference>
<dbReference type="InterPro" id="IPR016187">
    <property type="entry name" value="CTDL_fold"/>
</dbReference>
<accession>A0ABS2Z2D4</accession>
<protein>
    <submittedName>
        <fullName evidence="2">LADD protein</fullName>
    </submittedName>
</protein>
<gene>
    <name evidence="2" type="primary">Ladd_4</name>
    <name evidence="2" type="ORF">GTO92_0009237</name>
</gene>
<dbReference type="Gene3D" id="3.10.100.10">
    <property type="entry name" value="Mannose-Binding Protein A, subunit A"/>
    <property type="match status" value="1"/>
</dbReference>
<dbReference type="InterPro" id="IPR001304">
    <property type="entry name" value="C-type_lectin-like"/>
</dbReference>
<dbReference type="CDD" id="cd00037">
    <property type="entry name" value="CLECT"/>
    <property type="match status" value="1"/>
</dbReference>
<keyword evidence="3" id="KW-1185">Reference proteome</keyword>
<dbReference type="Pfam" id="PF00059">
    <property type="entry name" value="Lectin_C"/>
    <property type="match status" value="1"/>
</dbReference>
<dbReference type="SUPFAM" id="SSF56436">
    <property type="entry name" value="C-type lectin-like"/>
    <property type="match status" value="1"/>
</dbReference>
<organism evidence="2 3">
    <name type="scientific">Polypterus senegalus</name>
    <name type="common">Senegal bichir</name>
    <dbReference type="NCBI Taxonomy" id="55291"/>
    <lineage>
        <taxon>Eukaryota</taxon>
        <taxon>Metazoa</taxon>
        <taxon>Chordata</taxon>
        <taxon>Craniata</taxon>
        <taxon>Vertebrata</taxon>
        <taxon>Euteleostomi</taxon>
        <taxon>Actinopterygii</taxon>
        <taxon>Polypteriformes</taxon>
        <taxon>Polypteridae</taxon>
        <taxon>Polypterus</taxon>
    </lineage>
</organism>
<dbReference type="EMBL" id="JAAWVN010016144">
    <property type="protein sequence ID" value="MBN3292401.1"/>
    <property type="molecule type" value="Genomic_DNA"/>
</dbReference>
<feature type="domain" description="C-type lectin" evidence="1">
    <location>
        <begin position="1"/>
        <end position="84"/>
    </location>
</feature>
<name>A0ABS2Z2D4_POLSE</name>
<dbReference type="InterPro" id="IPR016186">
    <property type="entry name" value="C-type_lectin-like/link_sf"/>
</dbReference>
<sequence length="91" mass="9797">LHCVSLGGNLASVHSSGANQFIASLIKRSDSHKPTSWLGGSNCVRASSWLWTDGSEWGFTNWGHDAPNNIGGNERCLHTNFLGKPCVLFKG</sequence>
<dbReference type="PROSITE" id="PS50041">
    <property type="entry name" value="C_TYPE_LECTIN_2"/>
    <property type="match status" value="1"/>
</dbReference>
<comment type="caution">
    <text evidence="2">The sequence shown here is derived from an EMBL/GenBank/DDBJ whole genome shotgun (WGS) entry which is preliminary data.</text>
</comment>
<dbReference type="PANTHER" id="PTHR22803">
    <property type="entry name" value="MANNOSE, PHOSPHOLIPASE, LECTIN RECEPTOR RELATED"/>
    <property type="match status" value="1"/>
</dbReference>
<feature type="non-terminal residue" evidence="2">
    <location>
        <position position="91"/>
    </location>
</feature>
<evidence type="ECO:0000313" key="2">
    <source>
        <dbReference type="EMBL" id="MBN3292401.1"/>
    </source>
</evidence>
<proteinExistence type="predicted"/>